<keyword evidence="1" id="KW-0347">Helicase</keyword>
<accession>A0ACC2X1H8</accession>
<dbReference type="Proteomes" id="UP001230649">
    <property type="component" value="Unassembled WGS sequence"/>
</dbReference>
<keyword evidence="2" id="KW-1185">Reference proteome</keyword>
<name>A0ACC2X1H8_9TREE</name>
<comment type="caution">
    <text evidence="1">The sequence shown here is derived from an EMBL/GenBank/DDBJ whole genome shotgun (WGS) entry which is preliminary data.</text>
</comment>
<reference evidence="1" key="1">
    <citation type="submission" date="2023-04" db="EMBL/GenBank/DDBJ databases">
        <title>Draft Genome sequencing of Naganishia species isolated from polar environments using Oxford Nanopore Technology.</title>
        <authorList>
            <person name="Leo P."/>
            <person name="Venkateswaran K."/>
        </authorList>
    </citation>
    <scope>NUCLEOTIDE SEQUENCE</scope>
    <source>
        <strain evidence="1">MNA-CCFEE 5262</strain>
    </source>
</reference>
<sequence>MTKEISARKRRRVEPTETSTRSEETGGAVVFDDEAMKRHMLSLMQNAKSNPSSQGSDSEDEEEAEGSSDEEDVTGSEESGEEEAGYSAGPATVVDSDEEDSDETARALLTSRRPASGNAEHDGQTASRISRVPTDRKAEVTPKKPILKSTFESLGLSVQLIRTLAGISIRKPTEIQSACFEPILSGRDCIGGAKTGSGKTMAFALPILQRIAKDPFGIFAVVLTPTRELAYQLSEQFLVLGKPLGLTTTTVVGGMDMMQQARELGGRPHVVVATPGRLHDLLKNCAGDDWDLSRVKTVVLDEADRLLTPSFAPDLQFLFNRMPENRQTCLFTATISEGIEALAARPPRPGKQKPFIHRVESDTKTVANLRQEYLFVPSFVKETHLHYLLTHPPKEINHLRRRANERNDDEDPEAQYIPSTIIFTQRCATAHLVHLMLRELDIPSVPLHSHLSQPERLQSLTRFRSGGVPVLVTTDVGSRGLDIPEVALVLNYDCPRASDDYIHRVGRTARAGRGGLAITFVTERDTELVKGIEDAVGVQLSERKQSDDLITDNLNLVSTAKRVASMAMHDSSFGERQATNKAKAVKRARRDAKAKA</sequence>
<keyword evidence="1" id="KW-0378">Hydrolase</keyword>
<keyword evidence="1" id="KW-0067">ATP-binding</keyword>
<dbReference type="EMBL" id="JASBWS010000001">
    <property type="protein sequence ID" value="KAJ9117878.1"/>
    <property type="molecule type" value="Genomic_DNA"/>
</dbReference>
<proteinExistence type="predicted"/>
<evidence type="ECO:0000313" key="1">
    <source>
        <dbReference type="EMBL" id="KAJ9117878.1"/>
    </source>
</evidence>
<gene>
    <name evidence="1" type="primary">DBP8</name>
    <name evidence="1" type="ORF">QFC20_000159</name>
</gene>
<evidence type="ECO:0000313" key="2">
    <source>
        <dbReference type="Proteomes" id="UP001230649"/>
    </source>
</evidence>
<protein>
    <submittedName>
        <fullName evidence="1">RNA helicase</fullName>
    </submittedName>
</protein>
<organism evidence="1 2">
    <name type="scientific">Naganishia adeliensis</name>
    <dbReference type="NCBI Taxonomy" id="92952"/>
    <lineage>
        <taxon>Eukaryota</taxon>
        <taxon>Fungi</taxon>
        <taxon>Dikarya</taxon>
        <taxon>Basidiomycota</taxon>
        <taxon>Agaricomycotina</taxon>
        <taxon>Tremellomycetes</taxon>
        <taxon>Filobasidiales</taxon>
        <taxon>Filobasidiaceae</taxon>
        <taxon>Naganishia</taxon>
    </lineage>
</organism>
<keyword evidence="1" id="KW-0547">Nucleotide-binding</keyword>